<feature type="signal peptide" evidence="1">
    <location>
        <begin position="1"/>
        <end position="20"/>
    </location>
</feature>
<organism evidence="2 3">
    <name type="scientific">Pseudomonas asiatica</name>
    <dbReference type="NCBI Taxonomy" id="2219225"/>
    <lineage>
        <taxon>Bacteria</taxon>
        <taxon>Pseudomonadati</taxon>
        <taxon>Pseudomonadota</taxon>
        <taxon>Gammaproteobacteria</taxon>
        <taxon>Pseudomonadales</taxon>
        <taxon>Pseudomonadaceae</taxon>
        <taxon>Pseudomonas</taxon>
    </lineage>
</organism>
<feature type="chain" id="PRO_5042586466" evidence="1">
    <location>
        <begin position="21"/>
        <end position="270"/>
    </location>
</feature>
<evidence type="ECO:0000256" key="1">
    <source>
        <dbReference type="SAM" id="SignalP"/>
    </source>
</evidence>
<proteinExistence type="predicted"/>
<sequence length="270" mass="29626">MQGIRLIGYVLMLSATPALSANIYKTGTEGHALFENVGDVLPRDASIVYLVKEDRTRFLKQIDGEAFLNAGLSTKTVDYLLTRISKSLTAESGVRAYTVSGKNIPGNGDRQKITAIVVTDSRWIEDRATMFHEALHAKNAYVNGTSAYQTALMPAWDKAKSLTPRQFMGLFDEAVVAGQQVAYTYNENRTAGIEMIEKYASYGHNGRVSIGFRTARNMLKKCGKKGACPTETVAMIKTIVGDQELLNDLLLDIDEIMVASKKMGVIVADE</sequence>
<keyword evidence="1" id="KW-0732">Signal</keyword>
<dbReference type="AlphaFoldDB" id="A0AAJ5I2C3"/>
<dbReference type="Proteomes" id="UP001058744">
    <property type="component" value="Chromosome"/>
</dbReference>
<name>A0AAJ5I2C3_9PSED</name>
<dbReference type="EMBL" id="CP101700">
    <property type="protein sequence ID" value="UUC20552.1"/>
    <property type="molecule type" value="Genomic_DNA"/>
</dbReference>
<dbReference type="RefSeq" id="WP_256382013.1">
    <property type="nucleotide sequence ID" value="NZ_CP101700.1"/>
</dbReference>
<reference evidence="2" key="1">
    <citation type="submission" date="2022-07" db="EMBL/GenBank/DDBJ databases">
        <title>Complete genome of MD9.</title>
        <authorList>
            <person name="Cao G."/>
        </authorList>
    </citation>
    <scope>NUCLEOTIDE SEQUENCE</scope>
    <source>
        <strain evidence="2">MD9</strain>
    </source>
</reference>
<evidence type="ECO:0000313" key="2">
    <source>
        <dbReference type="EMBL" id="UUC20552.1"/>
    </source>
</evidence>
<protein>
    <submittedName>
        <fullName evidence="2">Uncharacterized protein</fullName>
    </submittedName>
</protein>
<accession>A0AAJ5I2C3</accession>
<gene>
    <name evidence="2" type="ORF">NOV18_08745</name>
</gene>
<evidence type="ECO:0000313" key="3">
    <source>
        <dbReference type="Proteomes" id="UP001058744"/>
    </source>
</evidence>